<keyword evidence="1" id="KW-0479">Metal-binding</keyword>
<feature type="domain" description="Rhodanese" evidence="2">
    <location>
        <begin position="367"/>
        <end position="454"/>
    </location>
</feature>
<name>A0ABW0GIE9_9MICO</name>
<proteinExistence type="predicted"/>
<dbReference type="Proteomes" id="UP001596122">
    <property type="component" value="Unassembled WGS sequence"/>
</dbReference>
<feature type="domain" description="Rhodanese" evidence="2">
    <location>
        <begin position="262"/>
        <end position="288"/>
    </location>
</feature>
<gene>
    <name evidence="3" type="ORF">ACFPJ6_00520</name>
</gene>
<dbReference type="PANTHER" id="PTHR43084">
    <property type="entry name" value="PERSULFIDE DIOXYGENASE ETHE1"/>
    <property type="match status" value="1"/>
</dbReference>
<dbReference type="SUPFAM" id="SSF52821">
    <property type="entry name" value="Rhodanese/Cell cycle control phosphatase"/>
    <property type="match status" value="2"/>
</dbReference>
<protein>
    <submittedName>
        <fullName evidence="3">Rhodanese-like domain-containing protein</fullName>
    </submittedName>
</protein>
<dbReference type="InterPro" id="IPR036873">
    <property type="entry name" value="Rhodanese-like_dom_sf"/>
</dbReference>
<dbReference type="InterPro" id="IPR051682">
    <property type="entry name" value="Mito_Persulfide_Diox"/>
</dbReference>
<dbReference type="InterPro" id="IPR001279">
    <property type="entry name" value="Metallo-B-lactamas"/>
</dbReference>
<reference evidence="4" key="1">
    <citation type="journal article" date="2019" name="Int. J. Syst. Evol. Microbiol.">
        <title>The Global Catalogue of Microorganisms (GCM) 10K type strain sequencing project: providing services to taxonomists for standard genome sequencing and annotation.</title>
        <authorList>
            <consortium name="The Broad Institute Genomics Platform"/>
            <consortium name="The Broad Institute Genome Sequencing Center for Infectious Disease"/>
            <person name="Wu L."/>
            <person name="Ma J."/>
        </authorList>
    </citation>
    <scope>NUCLEOTIDE SEQUENCE [LARGE SCALE GENOMIC DNA]</scope>
    <source>
        <strain evidence="4">CCUG 43114</strain>
    </source>
</reference>
<comment type="caution">
    <text evidence="3">The sequence shown here is derived from an EMBL/GenBank/DDBJ whole genome shotgun (WGS) entry which is preliminary data.</text>
</comment>
<dbReference type="InterPro" id="IPR036866">
    <property type="entry name" value="RibonucZ/Hydroxyglut_hydro"/>
</dbReference>
<dbReference type="Gene3D" id="3.60.15.10">
    <property type="entry name" value="Ribonuclease Z/Hydroxyacylglutathione hydrolase-like"/>
    <property type="match status" value="1"/>
</dbReference>
<dbReference type="CDD" id="cd00158">
    <property type="entry name" value="RHOD"/>
    <property type="match status" value="1"/>
</dbReference>
<dbReference type="SUPFAM" id="SSF56281">
    <property type="entry name" value="Metallo-hydrolase/oxidoreductase"/>
    <property type="match status" value="1"/>
</dbReference>
<keyword evidence="4" id="KW-1185">Reference proteome</keyword>
<dbReference type="SMART" id="SM00450">
    <property type="entry name" value="RHOD"/>
    <property type="match status" value="1"/>
</dbReference>
<dbReference type="Pfam" id="PF00581">
    <property type="entry name" value="Rhodanese"/>
    <property type="match status" value="2"/>
</dbReference>
<dbReference type="RefSeq" id="WP_340266669.1">
    <property type="nucleotide sequence ID" value="NZ_JBBEOG010000001.1"/>
</dbReference>
<evidence type="ECO:0000313" key="3">
    <source>
        <dbReference type="EMBL" id="MFC5379264.1"/>
    </source>
</evidence>
<evidence type="ECO:0000313" key="4">
    <source>
        <dbReference type="Proteomes" id="UP001596122"/>
    </source>
</evidence>
<dbReference type="Gene3D" id="3.40.250.10">
    <property type="entry name" value="Rhodanese-like domain"/>
    <property type="match status" value="2"/>
</dbReference>
<evidence type="ECO:0000259" key="2">
    <source>
        <dbReference type="PROSITE" id="PS50206"/>
    </source>
</evidence>
<dbReference type="PANTHER" id="PTHR43084:SF1">
    <property type="entry name" value="PERSULFIDE DIOXYGENASE ETHE1, MITOCHONDRIAL"/>
    <property type="match status" value="1"/>
</dbReference>
<dbReference type="InterPro" id="IPR001763">
    <property type="entry name" value="Rhodanese-like_dom"/>
</dbReference>
<dbReference type="Pfam" id="PF00753">
    <property type="entry name" value="Lactamase_B"/>
    <property type="match status" value="1"/>
</dbReference>
<accession>A0ABW0GIE9</accession>
<organism evidence="3 4">
    <name type="scientific">Aquipuribacter nitratireducens</name>
    <dbReference type="NCBI Taxonomy" id="650104"/>
    <lineage>
        <taxon>Bacteria</taxon>
        <taxon>Bacillati</taxon>
        <taxon>Actinomycetota</taxon>
        <taxon>Actinomycetes</taxon>
        <taxon>Micrococcales</taxon>
        <taxon>Intrasporangiaceae</taxon>
        <taxon>Aquipuribacter</taxon>
    </lineage>
</organism>
<dbReference type="PROSITE" id="PS50206">
    <property type="entry name" value="RHODANESE_3"/>
    <property type="match status" value="2"/>
</dbReference>
<evidence type="ECO:0000256" key="1">
    <source>
        <dbReference type="ARBA" id="ARBA00022723"/>
    </source>
</evidence>
<dbReference type="InterPro" id="IPR044528">
    <property type="entry name" value="POD-like_MBL-fold"/>
</dbReference>
<dbReference type="EMBL" id="JBHSLD010000001">
    <property type="protein sequence ID" value="MFC5379264.1"/>
    <property type="molecule type" value="Genomic_DNA"/>
</dbReference>
<dbReference type="SMART" id="SM00849">
    <property type="entry name" value="Lactamase_B"/>
    <property type="match status" value="1"/>
</dbReference>
<dbReference type="CDD" id="cd07724">
    <property type="entry name" value="POD-like_MBL-fold"/>
    <property type="match status" value="1"/>
</dbReference>
<sequence length="456" mass="48977">MIDVVTIETPSLGDRSYVVTDGTVAVAVDPQRDHDRVLDVLQARGLRLTHVLETHIHNDYVTGGYALAQATGAQYCVNGEDEVSYERTPVRDGDEWTTGALRVRALATPGHTFTHLSYAVDAPGDDDGPVVFTGGSLLHGSTGRPDLLGPDHTQALARHQHASARRLVDELPDATEIYPTHGFGSFCAATPTSGDASTIGSQRDSNPALQQDVEEWVEQTLASLTAYPAYYVHMAPANSAGPGAPDLSPAAPADPAELRRRIDAGEWVVDLRRRTEFAAGHLRGAFNFGNDGSFITYLGWLVPWGTALTLLADSPQDLEAAQRDLVRIGIERPAAAASGRVEDWAGDELLATYPRRTFADLAGLRSAGDDPHVLDVRRDDERRAGHVADSQHVPLHELLERVDEVPRGQAVWVHCAAGYRSSIAAAVLDRAGVDVVLVDDSFDNAGTAGLTIERTA</sequence>